<dbReference type="EMBL" id="VANU01000002">
    <property type="protein sequence ID" value="TLP39213.1"/>
    <property type="molecule type" value="Genomic_DNA"/>
</dbReference>
<dbReference type="Pfam" id="PF05167">
    <property type="entry name" value="DUF711"/>
    <property type="match status" value="1"/>
</dbReference>
<dbReference type="Gene3D" id="3.20.70.20">
    <property type="match status" value="1"/>
</dbReference>
<organism evidence="1 2">
    <name type="scientific">Arcobacter arenosus</name>
    <dbReference type="NCBI Taxonomy" id="2576037"/>
    <lineage>
        <taxon>Bacteria</taxon>
        <taxon>Pseudomonadati</taxon>
        <taxon>Campylobacterota</taxon>
        <taxon>Epsilonproteobacteria</taxon>
        <taxon>Campylobacterales</taxon>
        <taxon>Arcobacteraceae</taxon>
        <taxon>Arcobacter</taxon>
    </lineage>
</organism>
<dbReference type="OrthoDB" id="9763001at2"/>
<dbReference type="AlphaFoldDB" id="A0A5R8Y1T8"/>
<evidence type="ECO:0000313" key="1">
    <source>
        <dbReference type="EMBL" id="TLP39213.1"/>
    </source>
</evidence>
<accession>A0A5R8Y1T8</accession>
<dbReference type="Proteomes" id="UP000308901">
    <property type="component" value="Unassembled WGS sequence"/>
</dbReference>
<dbReference type="PANTHER" id="PTHR37560:SF2">
    <property type="entry name" value="DUF711 DOMAIN-CONTAINING PROTEIN"/>
    <property type="match status" value="1"/>
</dbReference>
<dbReference type="InterPro" id="IPR007841">
    <property type="entry name" value="UPF0210"/>
</dbReference>
<reference evidence="1 2" key="1">
    <citation type="submission" date="2019-05" db="EMBL/GenBank/DDBJ databases">
        <title>Arcobacter sp. nov., isolated from sea sediment.</title>
        <authorList>
            <person name="Kim W."/>
        </authorList>
    </citation>
    <scope>NUCLEOTIDE SEQUENCE [LARGE SCALE GENOMIC DNA]</scope>
    <source>
        <strain evidence="1 2">CAU 1517</strain>
    </source>
</reference>
<dbReference type="PANTHER" id="PTHR37560">
    <property type="entry name" value="UPF0210 PROTEIN SPR0218"/>
    <property type="match status" value="1"/>
</dbReference>
<sequence length="410" mass="45609">MISENLKNKDLCKIRTITSFITLSNDKKTWEEAIKKVAMFSKELLNDFNSQGYEVQSVRIVTNAFGEYLNTTSLENTIEDMNYLSKLLNSDSFPDIRIRFAIGEAQSEKEIEMIPQLIKLFGDICNICVNVPTDNLGFPDNNLTLKCAKVVKDISKITTNAEGNFNFTINYNCKAHIPYFPASYHNSSDVDCFAIGFESPDLLVEALKTLDENTDHNKKWENAFEVMKNSLQYHVDNALKIVENCQHENKTKFIGIDSSAAPSKNCSSMVDVYKLLGVEYFGAAGCIEASAMLTKVFKSIKGCDLIGFSGLMLAVIEDEGLAEATKKNQFDIRSLLTYSSVCGIGLDTVPIEGDSTIEKIADICRDTGMMAFKLNKPLTVRVFPVPNLKAGDITKFESDDLCNAAVLRIP</sequence>
<dbReference type="RefSeq" id="WP_138151797.1">
    <property type="nucleotide sequence ID" value="NZ_VANU01000002.1"/>
</dbReference>
<proteinExistence type="predicted"/>
<name>A0A5R8Y1T8_9BACT</name>
<protein>
    <submittedName>
        <fullName evidence="1">DUF711 family protein</fullName>
    </submittedName>
</protein>
<keyword evidence="2" id="KW-1185">Reference proteome</keyword>
<evidence type="ECO:0000313" key="2">
    <source>
        <dbReference type="Proteomes" id="UP000308901"/>
    </source>
</evidence>
<gene>
    <name evidence="1" type="ORF">FDK22_04900</name>
</gene>
<comment type="caution">
    <text evidence="1">The sequence shown here is derived from an EMBL/GenBank/DDBJ whole genome shotgun (WGS) entry which is preliminary data.</text>
</comment>
<dbReference type="SUPFAM" id="SSF51998">
    <property type="entry name" value="PFL-like glycyl radical enzymes"/>
    <property type="match status" value="1"/>
</dbReference>